<accession>A0ABT1SHB0</accession>
<proteinExistence type="predicted"/>
<gene>
    <name evidence="1" type="ORF">NE686_21905</name>
</gene>
<evidence type="ECO:0000313" key="1">
    <source>
        <dbReference type="EMBL" id="MCQ4925762.1"/>
    </source>
</evidence>
<comment type="caution">
    <text evidence="1">The sequence shown here is derived from an EMBL/GenBank/DDBJ whole genome shotgun (WGS) entry which is preliminary data.</text>
</comment>
<dbReference type="Proteomes" id="UP001524478">
    <property type="component" value="Unassembled WGS sequence"/>
</dbReference>
<evidence type="ECO:0000313" key="2">
    <source>
        <dbReference type="Proteomes" id="UP001524478"/>
    </source>
</evidence>
<name>A0ABT1SHB0_9FIRM</name>
<organism evidence="1 2">
    <name type="scientific">Tissierella carlieri</name>
    <dbReference type="NCBI Taxonomy" id="689904"/>
    <lineage>
        <taxon>Bacteria</taxon>
        <taxon>Bacillati</taxon>
        <taxon>Bacillota</taxon>
        <taxon>Tissierellia</taxon>
        <taxon>Tissierellales</taxon>
        <taxon>Tissierellaceae</taxon>
        <taxon>Tissierella</taxon>
    </lineage>
</organism>
<dbReference type="EMBL" id="JANGAC010000030">
    <property type="protein sequence ID" value="MCQ4925762.1"/>
    <property type="molecule type" value="Genomic_DNA"/>
</dbReference>
<sequence>MKNRVLILVGIAIISVVSVGGYALAQDTKSVRLGNLAPDAISGESSVRWNIDHCGNSEEMIEIMKENGFEDMAKWMEEGNYEAMKEFMNNLSDEDYKKMIDLMNQNDYVGMSRMMESFGKEGMIKMHNSMMGNMMNRFQR</sequence>
<keyword evidence="2" id="KW-1185">Reference proteome</keyword>
<reference evidence="1 2" key="1">
    <citation type="submission" date="2022-06" db="EMBL/GenBank/DDBJ databases">
        <title>Isolation of gut microbiota from human fecal samples.</title>
        <authorList>
            <person name="Pamer E.G."/>
            <person name="Barat B."/>
            <person name="Waligurski E."/>
            <person name="Medina S."/>
            <person name="Paddock L."/>
            <person name="Mostad J."/>
        </authorList>
    </citation>
    <scope>NUCLEOTIDE SEQUENCE [LARGE SCALE GENOMIC DNA]</scope>
    <source>
        <strain evidence="1 2">DFI.7.95</strain>
    </source>
</reference>
<protein>
    <recommendedName>
        <fullName evidence="3">DUF2680 domain-containing protein</fullName>
    </recommendedName>
</protein>
<evidence type="ECO:0008006" key="3">
    <source>
        <dbReference type="Google" id="ProtNLM"/>
    </source>
</evidence>
<dbReference type="RefSeq" id="WP_256313117.1">
    <property type="nucleotide sequence ID" value="NZ_JANGAC010000030.1"/>
</dbReference>